<reference evidence="1" key="1">
    <citation type="journal article" date="2014" name="Front. Microbiol.">
        <title>High frequency of phylogenetically diverse reductive dehalogenase-homologous genes in deep subseafloor sedimentary metagenomes.</title>
        <authorList>
            <person name="Kawai M."/>
            <person name="Futagami T."/>
            <person name="Toyoda A."/>
            <person name="Takaki Y."/>
            <person name="Nishi S."/>
            <person name="Hori S."/>
            <person name="Arai W."/>
            <person name="Tsubouchi T."/>
            <person name="Morono Y."/>
            <person name="Uchiyama I."/>
            <person name="Ito T."/>
            <person name="Fujiyama A."/>
            <person name="Inagaki F."/>
            <person name="Takami H."/>
        </authorList>
    </citation>
    <scope>NUCLEOTIDE SEQUENCE</scope>
    <source>
        <strain evidence="1">Expedition CK06-06</strain>
    </source>
</reference>
<sequence>YIEKKLFTWLSLRMHRAARQEEYLAIAGAESWRI</sequence>
<accession>X0TPT7</accession>
<dbReference type="EMBL" id="BARS01017196">
    <property type="protein sequence ID" value="GAF95269.1"/>
    <property type="molecule type" value="Genomic_DNA"/>
</dbReference>
<gene>
    <name evidence="1" type="ORF">S01H1_28164</name>
</gene>
<comment type="caution">
    <text evidence="1">The sequence shown here is derived from an EMBL/GenBank/DDBJ whole genome shotgun (WGS) entry which is preliminary data.</text>
</comment>
<protein>
    <submittedName>
        <fullName evidence="1">Uncharacterized protein</fullName>
    </submittedName>
</protein>
<feature type="non-terminal residue" evidence="1">
    <location>
        <position position="1"/>
    </location>
</feature>
<organism evidence="1">
    <name type="scientific">marine sediment metagenome</name>
    <dbReference type="NCBI Taxonomy" id="412755"/>
    <lineage>
        <taxon>unclassified sequences</taxon>
        <taxon>metagenomes</taxon>
        <taxon>ecological metagenomes</taxon>
    </lineage>
</organism>
<proteinExistence type="predicted"/>
<evidence type="ECO:0000313" key="1">
    <source>
        <dbReference type="EMBL" id="GAF95269.1"/>
    </source>
</evidence>
<name>X0TPT7_9ZZZZ</name>
<dbReference type="AlphaFoldDB" id="X0TPT7"/>